<evidence type="ECO:0000313" key="1">
    <source>
        <dbReference type="EMBL" id="PNF17084.1"/>
    </source>
</evidence>
<dbReference type="InParanoid" id="A0A2J7PL67"/>
<comment type="caution">
    <text evidence="1">The sequence shown here is derived from an EMBL/GenBank/DDBJ whole genome shotgun (WGS) entry which is preliminary data.</text>
</comment>
<evidence type="ECO:0000313" key="2">
    <source>
        <dbReference type="Proteomes" id="UP000235965"/>
    </source>
</evidence>
<protein>
    <submittedName>
        <fullName evidence="1">Uncharacterized protein</fullName>
    </submittedName>
</protein>
<reference evidence="1 2" key="1">
    <citation type="submission" date="2017-12" db="EMBL/GenBank/DDBJ databases">
        <title>Hemimetabolous genomes reveal molecular basis of termite eusociality.</title>
        <authorList>
            <person name="Harrison M.C."/>
            <person name="Jongepier E."/>
            <person name="Robertson H.M."/>
            <person name="Arning N."/>
            <person name="Bitard-Feildel T."/>
            <person name="Chao H."/>
            <person name="Childers C.P."/>
            <person name="Dinh H."/>
            <person name="Doddapaneni H."/>
            <person name="Dugan S."/>
            <person name="Gowin J."/>
            <person name="Greiner C."/>
            <person name="Han Y."/>
            <person name="Hu H."/>
            <person name="Hughes D.S.T."/>
            <person name="Huylmans A.-K."/>
            <person name="Kemena C."/>
            <person name="Kremer L.P.M."/>
            <person name="Lee S.L."/>
            <person name="Lopez-Ezquerra A."/>
            <person name="Mallet L."/>
            <person name="Monroy-Kuhn J.M."/>
            <person name="Moser A."/>
            <person name="Murali S.C."/>
            <person name="Muzny D.M."/>
            <person name="Otani S."/>
            <person name="Piulachs M.-D."/>
            <person name="Poelchau M."/>
            <person name="Qu J."/>
            <person name="Schaub F."/>
            <person name="Wada-Katsumata A."/>
            <person name="Worley K.C."/>
            <person name="Xie Q."/>
            <person name="Ylla G."/>
            <person name="Poulsen M."/>
            <person name="Gibbs R.A."/>
            <person name="Schal C."/>
            <person name="Richards S."/>
            <person name="Belles X."/>
            <person name="Korb J."/>
            <person name="Bornberg-Bauer E."/>
        </authorList>
    </citation>
    <scope>NUCLEOTIDE SEQUENCE [LARGE SCALE GENOMIC DNA]</scope>
    <source>
        <tissue evidence="1">Whole body</tissue>
    </source>
</reference>
<proteinExistence type="predicted"/>
<accession>A0A2J7PL67</accession>
<gene>
    <name evidence="1" type="ORF">B7P43_G16097</name>
</gene>
<dbReference type="Proteomes" id="UP000235965">
    <property type="component" value="Unassembled WGS sequence"/>
</dbReference>
<name>A0A2J7PL67_9NEOP</name>
<sequence>MKKYCNVSGIQKSHFYGNARTDRCIGNNNRSIVVLIGVSTVITEGSLHSSNRGYKTGLNAFAQLVFIQPSKKKVSD</sequence>
<keyword evidence="2" id="KW-1185">Reference proteome</keyword>
<organism evidence="1 2">
    <name type="scientific">Cryptotermes secundus</name>
    <dbReference type="NCBI Taxonomy" id="105785"/>
    <lineage>
        <taxon>Eukaryota</taxon>
        <taxon>Metazoa</taxon>
        <taxon>Ecdysozoa</taxon>
        <taxon>Arthropoda</taxon>
        <taxon>Hexapoda</taxon>
        <taxon>Insecta</taxon>
        <taxon>Pterygota</taxon>
        <taxon>Neoptera</taxon>
        <taxon>Polyneoptera</taxon>
        <taxon>Dictyoptera</taxon>
        <taxon>Blattodea</taxon>
        <taxon>Blattoidea</taxon>
        <taxon>Termitoidae</taxon>
        <taxon>Kalotermitidae</taxon>
        <taxon>Cryptotermitinae</taxon>
        <taxon>Cryptotermes</taxon>
    </lineage>
</organism>
<dbReference type="EMBL" id="NEVH01024428">
    <property type="protein sequence ID" value="PNF17084.1"/>
    <property type="molecule type" value="Genomic_DNA"/>
</dbReference>
<dbReference type="AlphaFoldDB" id="A0A2J7PL67"/>